<sequence length="71" mass="7939">MCRGSYVGLYLYAAMAWEAVECNGRIGRIRRDGWPRIACEAEIDLADATREQPSISQQHPCPHSSPCQSTQ</sequence>
<keyword evidence="3" id="KW-1185">Reference proteome</keyword>
<organism evidence="2 3">
    <name type="scientific">Teratosphaeria nubilosa</name>
    <dbReference type="NCBI Taxonomy" id="161662"/>
    <lineage>
        <taxon>Eukaryota</taxon>
        <taxon>Fungi</taxon>
        <taxon>Dikarya</taxon>
        <taxon>Ascomycota</taxon>
        <taxon>Pezizomycotina</taxon>
        <taxon>Dothideomycetes</taxon>
        <taxon>Dothideomycetidae</taxon>
        <taxon>Mycosphaerellales</taxon>
        <taxon>Teratosphaeriaceae</taxon>
        <taxon>Teratosphaeria</taxon>
    </lineage>
</organism>
<evidence type="ECO:0000313" key="2">
    <source>
        <dbReference type="EMBL" id="KAF2772613.1"/>
    </source>
</evidence>
<evidence type="ECO:0000313" key="3">
    <source>
        <dbReference type="Proteomes" id="UP000799436"/>
    </source>
</evidence>
<feature type="compositionally biased region" description="Polar residues" evidence="1">
    <location>
        <begin position="51"/>
        <end position="71"/>
    </location>
</feature>
<protein>
    <submittedName>
        <fullName evidence="2">Uncharacterized protein</fullName>
    </submittedName>
</protein>
<name>A0A6G1LI27_9PEZI</name>
<dbReference type="AlphaFoldDB" id="A0A6G1LI27"/>
<dbReference type="Proteomes" id="UP000799436">
    <property type="component" value="Unassembled WGS sequence"/>
</dbReference>
<reference evidence="2" key="1">
    <citation type="journal article" date="2020" name="Stud. Mycol.">
        <title>101 Dothideomycetes genomes: a test case for predicting lifestyles and emergence of pathogens.</title>
        <authorList>
            <person name="Haridas S."/>
            <person name="Albert R."/>
            <person name="Binder M."/>
            <person name="Bloem J."/>
            <person name="Labutti K."/>
            <person name="Salamov A."/>
            <person name="Andreopoulos B."/>
            <person name="Baker S."/>
            <person name="Barry K."/>
            <person name="Bills G."/>
            <person name="Bluhm B."/>
            <person name="Cannon C."/>
            <person name="Castanera R."/>
            <person name="Culley D."/>
            <person name="Daum C."/>
            <person name="Ezra D."/>
            <person name="Gonzalez J."/>
            <person name="Henrissat B."/>
            <person name="Kuo A."/>
            <person name="Liang C."/>
            <person name="Lipzen A."/>
            <person name="Lutzoni F."/>
            <person name="Magnuson J."/>
            <person name="Mondo S."/>
            <person name="Nolan M."/>
            <person name="Ohm R."/>
            <person name="Pangilinan J."/>
            <person name="Park H.-J."/>
            <person name="Ramirez L."/>
            <person name="Alfaro M."/>
            <person name="Sun H."/>
            <person name="Tritt A."/>
            <person name="Yoshinaga Y."/>
            <person name="Zwiers L.-H."/>
            <person name="Turgeon B."/>
            <person name="Goodwin S."/>
            <person name="Spatafora J."/>
            <person name="Crous P."/>
            <person name="Grigoriev I."/>
        </authorList>
    </citation>
    <scope>NUCLEOTIDE SEQUENCE</scope>
    <source>
        <strain evidence="2">CBS 116005</strain>
    </source>
</reference>
<dbReference type="EMBL" id="ML995814">
    <property type="protein sequence ID" value="KAF2772613.1"/>
    <property type="molecule type" value="Genomic_DNA"/>
</dbReference>
<accession>A0A6G1LI27</accession>
<proteinExistence type="predicted"/>
<evidence type="ECO:0000256" key="1">
    <source>
        <dbReference type="SAM" id="MobiDB-lite"/>
    </source>
</evidence>
<gene>
    <name evidence="2" type="ORF">EJ03DRAFT_324619</name>
</gene>
<feature type="region of interest" description="Disordered" evidence="1">
    <location>
        <begin position="49"/>
        <end position="71"/>
    </location>
</feature>